<protein>
    <submittedName>
        <fullName evidence="3">Uncharacterized protein</fullName>
    </submittedName>
</protein>
<feature type="coiled-coil region" evidence="1">
    <location>
        <begin position="414"/>
        <end position="476"/>
    </location>
</feature>
<evidence type="ECO:0000256" key="1">
    <source>
        <dbReference type="SAM" id="Coils"/>
    </source>
</evidence>
<proteinExistence type="predicted"/>
<feature type="region of interest" description="Disordered" evidence="2">
    <location>
        <begin position="309"/>
        <end position="341"/>
    </location>
</feature>
<sequence>MEADSPPVPPIVASDTEIVISDEADLPAALNDTTEEAEADSTIHGFNVNSNVTVIERELDSLVIDSTTDVKKVQCEGSDSGVEVVENLDLCVYQRALSANSGNSQDFDNFNGARSCDSSIISCCSNYEEAYNLLVRKNSTLLEDYNRNGDVTSENGSESSSISGSQPRSNRRSSVNGTKKKVSVTDAKTKTSSAKDRSKAKPPTNPRATAGPARLKSIDRLQGKAPPSPKLSGLRTKTAPSNLDLTLAKKETKKSTSTRNGSGTRTPSSTPTDDGRWPSINSKPAPLMSRSLKAQIDLKSRISPMDTKTIEKYATLPRRRKEKSADSIKDQRKATSRENSMHRIALRKSSRETTPSKMTSSLYLPKSKQKTKIYHEICVQTALTLSDMEKAFSGFSVPPKSPIDVEKTDKDVQVDMRARDIEKLQDQLKKLNEKYEGLCSKHKAQSEKLKETEERLKEERLEKEGLKEELQNNSQRVLAILGGDNSVEADTSSDSLMVLETRFQNVGQVVIQQEEEISKLNIVCRSLQIDLEKSIAAQKSLLQQQQDLEAESMELQEFMQAEKMTLHEALKESEAELQKHQQVIAQKDKELAEKQEECKHLVRLSEQRRQKTWRYKPGLEF</sequence>
<feature type="region of interest" description="Disordered" evidence="2">
    <location>
        <begin position="147"/>
        <end position="289"/>
    </location>
</feature>
<feature type="coiled-coil region" evidence="1">
    <location>
        <begin position="563"/>
        <end position="604"/>
    </location>
</feature>
<feature type="compositionally biased region" description="Low complexity" evidence="2">
    <location>
        <begin position="153"/>
        <end position="168"/>
    </location>
</feature>
<reference evidence="3" key="1">
    <citation type="submission" date="2013-07" db="EMBL/GenBank/DDBJ databases">
        <title>Midgut Transcriptome Profiling of Anoplphora glabripennis, a Lignocellulose Degrading, Wood-Boring Cerambycid.</title>
        <authorList>
            <person name="Scully E.D."/>
            <person name="Hoover K."/>
            <person name="Carlson J.E."/>
            <person name="Tien M."/>
            <person name="Geib S.M."/>
        </authorList>
    </citation>
    <scope>NUCLEOTIDE SEQUENCE</scope>
</reference>
<feature type="compositionally biased region" description="Basic and acidic residues" evidence="2">
    <location>
        <begin position="187"/>
        <end position="199"/>
    </location>
</feature>
<organism evidence="3">
    <name type="scientific">Anoplophora glabripennis</name>
    <name type="common">Asian longhorn beetle</name>
    <name type="synonym">Anoplophora nobilis</name>
    <dbReference type="NCBI Taxonomy" id="217634"/>
    <lineage>
        <taxon>Eukaryota</taxon>
        <taxon>Metazoa</taxon>
        <taxon>Ecdysozoa</taxon>
        <taxon>Arthropoda</taxon>
        <taxon>Hexapoda</taxon>
        <taxon>Insecta</taxon>
        <taxon>Pterygota</taxon>
        <taxon>Neoptera</taxon>
        <taxon>Endopterygota</taxon>
        <taxon>Coleoptera</taxon>
        <taxon>Polyphaga</taxon>
        <taxon>Cucujiformia</taxon>
        <taxon>Chrysomeloidea</taxon>
        <taxon>Cerambycidae</taxon>
        <taxon>Lamiinae</taxon>
        <taxon>Lamiini</taxon>
        <taxon>Anoplophora</taxon>
    </lineage>
</organism>
<evidence type="ECO:0000256" key="2">
    <source>
        <dbReference type="SAM" id="MobiDB-lite"/>
    </source>
</evidence>
<keyword evidence="1" id="KW-0175">Coiled coil</keyword>
<feature type="compositionally biased region" description="Low complexity" evidence="2">
    <location>
        <begin position="255"/>
        <end position="272"/>
    </location>
</feature>
<dbReference type="AlphaFoldDB" id="V5GQJ5"/>
<dbReference type="EMBL" id="GALX01004579">
    <property type="protein sequence ID" value="JAB63887.1"/>
    <property type="molecule type" value="Transcribed_RNA"/>
</dbReference>
<name>V5GQJ5_ANOGL</name>
<evidence type="ECO:0000313" key="3">
    <source>
        <dbReference type="EMBL" id="JAB63887.1"/>
    </source>
</evidence>
<accession>V5GQJ5</accession>
<feature type="compositionally biased region" description="Basic and acidic residues" evidence="2">
    <location>
        <begin position="323"/>
        <end position="341"/>
    </location>
</feature>